<evidence type="ECO:0000313" key="3">
    <source>
        <dbReference type="Proteomes" id="UP001500443"/>
    </source>
</evidence>
<dbReference type="PANTHER" id="PTHR43649:SF12">
    <property type="entry name" value="DIACETYLCHITOBIOSE BINDING PROTEIN DASA"/>
    <property type="match status" value="1"/>
</dbReference>
<dbReference type="EMBL" id="BAAAPF010000275">
    <property type="protein sequence ID" value="GAA1500350.1"/>
    <property type="molecule type" value="Genomic_DNA"/>
</dbReference>
<dbReference type="Proteomes" id="UP001500443">
    <property type="component" value="Unassembled WGS sequence"/>
</dbReference>
<dbReference type="SUPFAM" id="SSF53850">
    <property type="entry name" value="Periplasmic binding protein-like II"/>
    <property type="match status" value="1"/>
</dbReference>
<dbReference type="InterPro" id="IPR050490">
    <property type="entry name" value="Bact_solute-bd_prot1"/>
</dbReference>
<organism evidence="2 3">
    <name type="scientific">Streptomyces synnematoformans</name>
    <dbReference type="NCBI Taxonomy" id="415721"/>
    <lineage>
        <taxon>Bacteria</taxon>
        <taxon>Bacillati</taxon>
        <taxon>Actinomycetota</taxon>
        <taxon>Actinomycetes</taxon>
        <taxon>Kitasatosporales</taxon>
        <taxon>Streptomycetaceae</taxon>
        <taxon>Streptomyces</taxon>
    </lineage>
</organism>
<dbReference type="PANTHER" id="PTHR43649">
    <property type="entry name" value="ARABINOSE-BINDING PROTEIN-RELATED"/>
    <property type="match status" value="1"/>
</dbReference>
<dbReference type="Gene3D" id="3.40.190.10">
    <property type="entry name" value="Periplasmic binding protein-like II"/>
    <property type="match status" value="1"/>
</dbReference>
<evidence type="ECO:0000256" key="1">
    <source>
        <dbReference type="SAM" id="MobiDB-lite"/>
    </source>
</evidence>
<name>A0ABN1ZKV7_9ACTN</name>
<dbReference type="CDD" id="cd13585">
    <property type="entry name" value="PBP2_TMBP_like"/>
    <property type="match status" value="1"/>
</dbReference>
<protein>
    <submittedName>
        <fullName evidence="2">Sugar ABC transporter substrate-binding protein</fullName>
    </submittedName>
</protein>
<accession>A0ABN1ZKV7</accession>
<evidence type="ECO:0000313" key="2">
    <source>
        <dbReference type="EMBL" id="GAA1500350.1"/>
    </source>
</evidence>
<comment type="caution">
    <text evidence="2">The sequence shown here is derived from an EMBL/GenBank/DDBJ whole genome shotgun (WGS) entry which is preliminary data.</text>
</comment>
<proteinExistence type="predicted"/>
<feature type="region of interest" description="Disordered" evidence="1">
    <location>
        <begin position="1"/>
        <end position="24"/>
    </location>
</feature>
<keyword evidence="3" id="KW-1185">Reference proteome</keyword>
<sequence length="437" mass="46889">MSSPARPSTRSTRSTRSSRGTLTRGKPVALAAAGLLALTACGGSDGGSGSDDGPVTLRMTIWTGNEEHLKLLNGIAADYREQHPEVQEIKFDTLPVESYTTALTTQIAGGKAPDLAWIFENSAPDFVTSGALAQIEDDPDVLPSAKKLWQHEDKLYAYPFSTSPFGVFVNTDMLKEAGRPAPAELIEQGRWTWEEIAQTGAAVRDETGEAGMVIRDFDYKLWDNLATVWGGWGAAPWSEDGRTCTFDAPEMTEAMTFLHDAVFVDEALPAPGTTADFFAGEAAMTVTQISRASLLDDSFGWDFVPLPEGPAGSYDVIGQAGLGVLAEGDNVEEAVDFLAFMTNEKNSAALGRYFPQARSSQLDAGTLAKSNPQLKPAQLEEVVIGGIENGVVKPTHTNQAELYDAVRAALDPLWQPDADVAKTLQDVCSAIQPQLEK</sequence>
<reference evidence="2 3" key="1">
    <citation type="journal article" date="2019" name="Int. J. Syst. Evol. Microbiol.">
        <title>The Global Catalogue of Microorganisms (GCM) 10K type strain sequencing project: providing services to taxonomists for standard genome sequencing and annotation.</title>
        <authorList>
            <consortium name="The Broad Institute Genomics Platform"/>
            <consortium name="The Broad Institute Genome Sequencing Center for Infectious Disease"/>
            <person name="Wu L."/>
            <person name="Ma J."/>
        </authorList>
    </citation>
    <scope>NUCLEOTIDE SEQUENCE [LARGE SCALE GENOMIC DNA]</scope>
    <source>
        <strain evidence="2 3">JCM 15481</strain>
    </source>
</reference>
<dbReference type="InterPro" id="IPR006059">
    <property type="entry name" value="SBP"/>
</dbReference>
<dbReference type="RefSeq" id="WP_344293454.1">
    <property type="nucleotide sequence ID" value="NZ_BAAAPF010000275.1"/>
</dbReference>
<gene>
    <name evidence="2" type="ORF">GCM10009802_55700</name>
</gene>
<dbReference type="Pfam" id="PF01547">
    <property type="entry name" value="SBP_bac_1"/>
    <property type="match status" value="1"/>
</dbReference>